<gene>
    <name evidence="2" type="primary">tuaG</name>
    <name evidence="2" type="ORF">Q31b_26310</name>
</gene>
<sequence>MYPKISIVTPSFQQADFLEETLLSVLDQNYPNLEYIVVDGGSTDGSVEIIKRYSDRLTYWVSEEDEGQSHAINKGFERATGEILGWLNSDDVLESGALMSVAKAYADASDAVAWIGNADVTNRDGQFLYHQPAIFSDKQSLARWGFDAVFFQPSCFFARTAFEKAGGLRNHLHYALDPDLWLRLFDQGRFVHVDQTLSRPRIYPECKSLAGRLKLRAELIACCVDQGMLDMAEFHLESLEQQARKQAIEETQKRYLPPIITRARDSFVYRGNRLLQSLGLSKKSPSDVERS</sequence>
<reference evidence="2 3" key="1">
    <citation type="submission" date="2019-02" db="EMBL/GenBank/DDBJ databases">
        <title>Deep-cultivation of Planctomycetes and their phenomic and genomic characterization uncovers novel biology.</title>
        <authorList>
            <person name="Wiegand S."/>
            <person name="Jogler M."/>
            <person name="Boedeker C."/>
            <person name="Pinto D."/>
            <person name="Vollmers J."/>
            <person name="Rivas-Marin E."/>
            <person name="Kohn T."/>
            <person name="Peeters S.H."/>
            <person name="Heuer A."/>
            <person name="Rast P."/>
            <person name="Oberbeckmann S."/>
            <person name="Bunk B."/>
            <person name="Jeske O."/>
            <person name="Meyerdierks A."/>
            <person name="Storesund J.E."/>
            <person name="Kallscheuer N."/>
            <person name="Luecker S."/>
            <person name="Lage O.M."/>
            <person name="Pohl T."/>
            <person name="Merkel B.J."/>
            <person name="Hornburger P."/>
            <person name="Mueller R.-W."/>
            <person name="Bruemmer F."/>
            <person name="Labrenz M."/>
            <person name="Spormann A.M."/>
            <person name="Op Den Camp H."/>
            <person name="Overmann J."/>
            <person name="Amann R."/>
            <person name="Jetten M.S.M."/>
            <person name="Mascher T."/>
            <person name="Medema M.H."/>
            <person name="Devos D.P."/>
            <person name="Kaster A.-K."/>
            <person name="Ovreas L."/>
            <person name="Rohde M."/>
            <person name="Galperin M.Y."/>
            <person name="Jogler C."/>
        </authorList>
    </citation>
    <scope>NUCLEOTIDE SEQUENCE [LARGE SCALE GENOMIC DNA]</scope>
    <source>
        <strain evidence="2 3">Q31b</strain>
    </source>
</reference>
<dbReference type="SUPFAM" id="SSF53448">
    <property type="entry name" value="Nucleotide-diphospho-sugar transferases"/>
    <property type="match status" value="1"/>
</dbReference>
<dbReference type="InterPro" id="IPR050834">
    <property type="entry name" value="Glycosyltransf_2"/>
</dbReference>
<dbReference type="EC" id="2.4.-.-" evidence="2"/>
<dbReference type="EMBL" id="SJPY01000004">
    <property type="protein sequence ID" value="TWU41192.1"/>
    <property type="molecule type" value="Genomic_DNA"/>
</dbReference>
<protein>
    <submittedName>
        <fullName evidence="2">Putative teichuronic acid biosynthesis glycosyltransferase TuaG</fullName>
        <ecNumber evidence="2">2.4.-.-</ecNumber>
    </submittedName>
</protein>
<accession>A0A5C6DX29</accession>
<name>A0A5C6DX29_9BACT</name>
<dbReference type="InterPro" id="IPR029044">
    <property type="entry name" value="Nucleotide-diphossugar_trans"/>
</dbReference>
<dbReference type="RefSeq" id="WP_146600053.1">
    <property type="nucleotide sequence ID" value="NZ_SJPY01000004.1"/>
</dbReference>
<keyword evidence="3" id="KW-1185">Reference proteome</keyword>
<keyword evidence="2" id="KW-0808">Transferase</keyword>
<evidence type="ECO:0000313" key="2">
    <source>
        <dbReference type="EMBL" id="TWU41192.1"/>
    </source>
</evidence>
<dbReference type="PANTHER" id="PTHR43685">
    <property type="entry name" value="GLYCOSYLTRANSFERASE"/>
    <property type="match status" value="1"/>
</dbReference>
<evidence type="ECO:0000259" key="1">
    <source>
        <dbReference type="Pfam" id="PF00535"/>
    </source>
</evidence>
<dbReference type="OrthoDB" id="9784574at2"/>
<dbReference type="GO" id="GO:0016757">
    <property type="term" value="F:glycosyltransferase activity"/>
    <property type="evidence" value="ECO:0007669"/>
    <property type="project" value="UniProtKB-KW"/>
</dbReference>
<comment type="caution">
    <text evidence="2">The sequence shown here is derived from an EMBL/GenBank/DDBJ whole genome shotgun (WGS) entry which is preliminary data.</text>
</comment>
<dbReference type="CDD" id="cd06433">
    <property type="entry name" value="GT_2_WfgS_like"/>
    <property type="match status" value="1"/>
</dbReference>
<keyword evidence="2" id="KW-0328">Glycosyltransferase</keyword>
<dbReference type="AlphaFoldDB" id="A0A5C6DX29"/>
<dbReference type="Gene3D" id="3.90.550.10">
    <property type="entry name" value="Spore Coat Polysaccharide Biosynthesis Protein SpsA, Chain A"/>
    <property type="match status" value="1"/>
</dbReference>
<organism evidence="2 3">
    <name type="scientific">Novipirellula aureliae</name>
    <dbReference type="NCBI Taxonomy" id="2527966"/>
    <lineage>
        <taxon>Bacteria</taxon>
        <taxon>Pseudomonadati</taxon>
        <taxon>Planctomycetota</taxon>
        <taxon>Planctomycetia</taxon>
        <taxon>Pirellulales</taxon>
        <taxon>Pirellulaceae</taxon>
        <taxon>Novipirellula</taxon>
    </lineage>
</organism>
<dbReference type="Proteomes" id="UP000315471">
    <property type="component" value="Unassembled WGS sequence"/>
</dbReference>
<feature type="domain" description="Glycosyltransferase 2-like" evidence="1">
    <location>
        <begin position="6"/>
        <end position="162"/>
    </location>
</feature>
<dbReference type="Pfam" id="PF00535">
    <property type="entry name" value="Glycos_transf_2"/>
    <property type="match status" value="1"/>
</dbReference>
<dbReference type="InterPro" id="IPR001173">
    <property type="entry name" value="Glyco_trans_2-like"/>
</dbReference>
<proteinExistence type="predicted"/>
<dbReference type="PANTHER" id="PTHR43685:SF11">
    <property type="entry name" value="GLYCOSYLTRANSFERASE TAGX-RELATED"/>
    <property type="match status" value="1"/>
</dbReference>
<evidence type="ECO:0000313" key="3">
    <source>
        <dbReference type="Proteomes" id="UP000315471"/>
    </source>
</evidence>